<protein>
    <submittedName>
        <fullName evidence="2">Uncharacterized protein</fullName>
    </submittedName>
</protein>
<evidence type="ECO:0000256" key="1">
    <source>
        <dbReference type="SAM" id="MobiDB-lite"/>
    </source>
</evidence>
<sequence length="115" mass="13637">MGNQKNKSRSQKRKFTGNRYTERNKPLDVTTVSEQKLSSTSVSTENIASKDDKMSGHRIFDVKILRSVFLQLLMLSLLFDCESSVDRRFDFWLIFRYSLSFKFTLMEKFRSKFEL</sequence>
<gene>
    <name evidence="2" type="ORF">TNCT_344471</name>
</gene>
<keyword evidence="3" id="KW-1185">Reference proteome</keyword>
<organism evidence="2 3">
    <name type="scientific">Trichonephila clavata</name>
    <name type="common">Joro spider</name>
    <name type="synonym">Nephila clavata</name>
    <dbReference type="NCBI Taxonomy" id="2740835"/>
    <lineage>
        <taxon>Eukaryota</taxon>
        <taxon>Metazoa</taxon>
        <taxon>Ecdysozoa</taxon>
        <taxon>Arthropoda</taxon>
        <taxon>Chelicerata</taxon>
        <taxon>Arachnida</taxon>
        <taxon>Araneae</taxon>
        <taxon>Araneomorphae</taxon>
        <taxon>Entelegynae</taxon>
        <taxon>Araneoidea</taxon>
        <taxon>Nephilidae</taxon>
        <taxon>Trichonephila</taxon>
    </lineage>
</organism>
<name>A0A8X6KR93_TRICU</name>
<dbReference type="EMBL" id="BMAO01012535">
    <property type="protein sequence ID" value="GFQ82114.1"/>
    <property type="molecule type" value="Genomic_DNA"/>
</dbReference>
<feature type="region of interest" description="Disordered" evidence="1">
    <location>
        <begin position="1"/>
        <end position="36"/>
    </location>
</feature>
<comment type="caution">
    <text evidence="2">The sequence shown here is derived from an EMBL/GenBank/DDBJ whole genome shotgun (WGS) entry which is preliminary data.</text>
</comment>
<dbReference type="Proteomes" id="UP000887116">
    <property type="component" value="Unassembled WGS sequence"/>
</dbReference>
<accession>A0A8X6KR93</accession>
<evidence type="ECO:0000313" key="3">
    <source>
        <dbReference type="Proteomes" id="UP000887116"/>
    </source>
</evidence>
<dbReference type="AlphaFoldDB" id="A0A8X6KR93"/>
<proteinExistence type="predicted"/>
<feature type="compositionally biased region" description="Basic residues" evidence="1">
    <location>
        <begin position="1"/>
        <end position="16"/>
    </location>
</feature>
<evidence type="ECO:0000313" key="2">
    <source>
        <dbReference type="EMBL" id="GFQ82114.1"/>
    </source>
</evidence>
<reference evidence="2" key="1">
    <citation type="submission" date="2020-07" db="EMBL/GenBank/DDBJ databases">
        <title>Multicomponent nature underlies the extraordinary mechanical properties of spider dragline silk.</title>
        <authorList>
            <person name="Kono N."/>
            <person name="Nakamura H."/>
            <person name="Mori M."/>
            <person name="Yoshida Y."/>
            <person name="Ohtoshi R."/>
            <person name="Malay A.D."/>
            <person name="Moran D.A.P."/>
            <person name="Tomita M."/>
            <person name="Numata K."/>
            <person name="Arakawa K."/>
        </authorList>
    </citation>
    <scope>NUCLEOTIDE SEQUENCE</scope>
</reference>